<organism evidence="1 2">
    <name type="scientific">Seonamhaeicola marinus</name>
    <dbReference type="NCBI Taxonomy" id="1912246"/>
    <lineage>
        <taxon>Bacteria</taxon>
        <taxon>Pseudomonadati</taxon>
        <taxon>Bacteroidota</taxon>
        <taxon>Flavobacteriia</taxon>
        <taxon>Flavobacteriales</taxon>
        <taxon>Flavobacteriaceae</taxon>
    </lineage>
</organism>
<dbReference type="AlphaFoldDB" id="A0A5D0J735"/>
<accession>A0A5D0J735</accession>
<comment type="caution">
    <text evidence="1">The sequence shown here is derived from an EMBL/GenBank/DDBJ whole genome shotgun (WGS) entry which is preliminary data.</text>
</comment>
<dbReference type="RefSeq" id="WP_148539781.1">
    <property type="nucleotide sequence ID" value="NZ_VSDQ01000163.1"/>
</dbReference>
<evidence type="ECO:0000313" key="1">
    <source>
        <dbReference type="EMBL" id="TYA92175.1"/>
    </source>
</evidence>
<protein>
    <submittedName>
        <fullName evidence="1">Uncharacterized protein</fullName>
    </submittedName>
</protein>
<gene>
    <name evidence="1" type="ORF">FUA24_01720</name>
</gene>
<dbReference type="PROSITE" id="PS51257">
    <property type="entry name" value="PROKAR_LIPOPROTEIN"/>
    <property type="match status" value="1"/>
</dbReference>
<evidence type="ECO:0000313" key="2">
    <source>
        <dbReference type="Proteomes" id="UP000323930"/>
    </source>
</evidence>
<reference evidence="1 2" key="1">
    <citation type="submission" date="2019-08" db="EMBL/GenBank/DDBJ databases">
        <title>Seonamhaeicola sediminis sp. nov., isolated from marine sediment.</title>
        <authorList>
            <person name="Cao W.R."/>
        </authorList>
    </citation>
    <scope>NUCLEOTIDE SEQUENCE [LARGE SCALE GENOMIC DNA]</scope>
    <source>
        <strain evidence="1 2">B011</strain>
    </source>
</reference>
<proteinExistence type="predicted"/>
<dbReference type="Proteomes" id="UP000323930">
    <property type="component" value="Unassembled WGS sequence"/>
</dbReference>
<dbReference type="EMBL" id="VSDQ01000163">
    <property type="protein sequence ID" value="TYA92175.1"/>
    <property type="molecule type" value="Genomic_DNA"/>
</dbReference>
<name>A0A5D0J735_9FLAO</name>
<keyword evidence="2" id="KW-1185">Reference proteome</keyword>
<sequence length="229" mass="26369">MKKITLLLLIFLVLSCNKKVIELPEINHSDIAEIQDVSAAYLFYNETQPDSVELNRKNLISTTNWLVNVDKRLTLKQAIPHIKFLQEKKANGAHKNENAKNYFTCHDTSRNNLGFLEFTNLEYTEGGIFSNYENYSKVSDLRSLKNQISINFNSSNIARILNMESDSASQKIVKSELINRLKQIDSSKNRIYLVFNSSLLFQDYISFKELISKADIKNAKISNKESIYN</sequence>
<dbReference type="OrthoDB" id="1148707at2"/>